<reference evidence="3" key="1">
    <citation type="journal article" date="2019" name="Int. J. Syst. Evol. Microbiol.">
        <title>The Global Catalogue of Microorganisms (GCM) 10K type strain sequencing project: providing services to taxonomists for standard genome sequencing and annotation.</title>
        <authorList>
            <consortium name="The Broad Institute Genomics Platform"/>
            <consortium name="The Broad Institute Genome Sequencing Center for Infectious Disease"/>
            <person name="Wu L."/>
            <person name="Ma J."/>
        </authorList>
    </citation>
    <scope>NUCLEOTIDE SEQUENCE [LARGE SCALE GENOMIC DNA]</scope>
    <source>
        <strain evidence="3">JCM 4816</strain>
    </source>
</reference>
<keyword evidence="1" id="KW-1133">Transmembrane helix</keyword>
<evidence type="ECO:0008006" key="4">
    <source>
        <dbReference type="Google" id="ProtNLM"/>
    </source>
</evidence>
<organism evidence="2 3">
    <name type="scientific">Streptacidiphilus monticola</name>
    <dbReference type="NCBI Taxonomy" id="2161674"/>
    <lineage>
        <taxon>Bacteria</taxon>
        <taxon>Bacillati</taxon>
        <taxon>Actinomycetota</taxon>
        <taxon>Actinomycetes</taxon>
        <taxon>Kitasatosporales</taxon>
        <taxon>Streptomycetaceae</taxon>
        <taxon>Streptacidiphilus</taxon>
    </lineage>
</organism>
<dbReference type="RefSeq" id="WP_380587956.1">
    <property type="nucleotide sequence ID" value="NZ_JBHSQJ010000122.1"/>
</dbReference>
<dbReference type="Proteomes" id="UP001596174">
    <property type="component" value="Unassembled WGS sequence"/>
</dbReference>
<keyword evidence="1" id="KW-0472">Membrane</keyword>
<name>A0ABW1GAA2_9ACTN</name>
<sequence>MAWILLLIIIAVALGLVGAVVHGLLYLLVIGVIVFLIALVLGATVFRRGGRHAAR</sequence>
<protein>
    <recommendedName>
        <fullName evidence="4">DUF2207 domain-containing protein</fullName>
    </recommendedName>
</protein>
<evidence type="ECO:0000313" key="3">
    <source>
        <dbReference type="Proteomes" id="UP001596174"/>
    </source>
</evidence>
<dbReference type="EMBL" id="JBHSQJ010000122">
    <property type="protein sequence ID" value="MFC5910564.1"/>
    <property type="molecule type" value="Genomic_DNA"/>
</dbReference>
<evidence type="ECO:0000313" key="2">
    <source>
        <dbReference type="EMBL" id="MFC5910564.1"/>
    </source>
</evidence>
<evidence type="ECO:0000256" key="1">
    <source>
        <dbReference type="SAM" id="Phobius"/>
    </source>
</evidence>
<comment type="caution">
    <text evidence="2">The sequence shown here is derived from an EMBL/GenBank/DDBJ whole genome shotgun (WGS) entry which is preliminary data.</text>
</comment>
<keyword evidence="3" id="KW-1185">Reference proteome</keyword>
<feature type="transmembrane region" description="Helical" evidence="1">
    <location>
        <begin position="25"/>
        <end position="46"/>
    </location>
</feature>
<accession>A0ABW1GAA2</accession>
<proteinExistence type="predicted"/>
<keyword evidence="1" id="KW-0812">Transmembrane</keyword>
<gene>
    <name evidence="2" type="ORF">ACFP3V_25530</name>
</gene>